<feature type="domain" description="IPT/TIG" evidence="1">
    <location>
        <begin position="353"/>
        <end position="433"/>
    </location>
</feature>
<dbReference type="GO" id="GO:0009055">
    <property type="term" value="F:electron transfer activity"/>
    <property type="evidence" value="ECO:0007669"/>
    <property type="project" value="InterPro"/>
</dbReference>
<dbReference type="Pfam" id="PF01833">
    <property type="entry name" value="TIG"/>
    <property type="match status" value="2"/>
</dbReference>
<dbReference type="SUPFAM" id="SSF81296">
    <property type="entry name" value="E set domains"/>
    <property type="match status" value="5"/>
</dbReference>
<dbReference type="RefSeq" id="WP_169350898.1">
    <property type="nucleotide sequence ID" value="NZ_JABBJJ010000346.1"/>
</dbReference>
<dbReference type="EMBL" id="JABBJJ010000346">
    <property type="protein sequence ID" value="NMO21721.1"/>
    <property type="molecule type" value="Genomic_DNA"/>
</dbReference>
<protein>
    <recommendedName>
        <fullName evidence="1">IPT/TIG domain-containing protein</fullName>
    </recommendedName>
</protein>
<dbReference type="PROSITE" id="PS51257">
    <property type="entry name" value="PROKAR_LIPOPROTEIN"/>
    <property type="match status" value="1"/>
</dbReference>
<comment type="caution">
    <text evidence="2">The sequence shown here is derived from an EMBL/GenBank/DDBJ whole genome shotgun (WGS) entry which is preliminary data.</text>
</comment>
<dbReference type="Gene3D" id="2.60.40.10">
    <property type="entry name" value="Immunoglobulins"/>
    <property type="match status" value="4"/>
</dbReference>
<reference evidence="2 3" key="1">
    <citation type="submission" date="2020-04" db="EMBL/GenBank/DDBJ databases">
        <title>Draft genome of Pyxidicoccus fallax type strain.</title>
        <authorList>
            <person name="Whitworth D.E."/>
        </authorList>
    </citation>
    <scope>NUCLEOTIDE SEQUENCE [LARGE SCALE GENOMIC DNA]</scope>
    <source>
        <strain evidence="2 3">DSM 14698</strain>
    </source>
</reference>
<feature type="domain" description="IPT/TIG" evidence="1">
    <location>
        <begin position="534"/>
        <end position="616"/>
    </location>
</feature>
<dbReference type="InterPro" id="IPR013783">
    <property type="entry name" value="Ig-like_fold"/>
</dbReference>
<sequence length="732" mass="73223">MNRRVLAPVRLLPFLPEGLSRWRGWVLALGLLTGCTEQREARVTESGSPLCVPGASASLDVVYARHFAASAATGCASSGCHGTGAGGLTFTNARQLRDVTFQRPSVDGARTLVVPGAPEHSLLYTKLLEGAPNRMPEGGPYLDDTALAEVAAWICAGAPEPSSDAGVQEPVPGGPSLARVSPDAVEVGSAEVTLQLEGARFEAGSRVELDGAPLPSRFVSASRLTATVGAAVSAQAAEHRVRVVNPPDGGVSEERAFRVLNPVPVLEVITPDTVAVDGAPFDLLLGGGGFAAGSVVLLDGAELDTAWVSGSSLRARMPTFSAPGVHQVGVRAPAPGGGTSATRPLTVARIEGPTITGLSPSPAEAGRAFRLAVTGSGYDCAPTRASVLFDGAALTPATCAATRLEVDVPATAAGAHSVQVRNPGGTLSGTVTLQLVAPNPVPTLAGLSPSEGSQGGTALTLEVSGGGFVSGTTLRFNGNARPTQVRSASALSATLTSADLAVAGRFPVTVVSPAPGGGTSNALDFPVVRPNPAPRVASLAPCGMVAGGAGFTLTLEGQDFSPGASVTFNGTAVSVSAQSATRLAVTVPAALVATAPASGAVSVVVTNPAPGGGTSAPAWFGLATRVSTLATHVQPIFERNCNSGCHSSPSTPVNLTSGRAHGELVEQPSGACASALLVKTCGPLRAQSVLIDKVLATNSSPACSGAPMPKGQPLTAAEKQALIDWVAQGAPP</sequence>
<gene>
    <name evidence="2" type="ORF">HG543_43765</name>
</gene>
<evidence type="ECO:0000313" key="3">
    <source>
        <dbReference type="Proteomes" id="UP000518300"/>
    </source>
</evidence>
<proteinExistence type="predicted"/>
<organism evidence="2 3">
    <name type="scientific">Pyxidicoccus fallax</name>
    <dbReference type="NCBI Taxonomy" id="394095"/>
    <lineage>
        <taxon>Bacteria</taxon>
        <taxon>Pseudomonadati</taxon>
        <taxon>Myxococcota</taxon>
        <taxon>Myxococcia</taxon>
        <taxon>Myxococcales</taxon>
        <taxon>Cystobacterineae</taxon>
        <taxon>Myxococcaceae</taxon>
        <taxon>Pyxidicoccus</taxon>
    </lineage>
</organism>
<dbReference type="InterPro" id="IPR014756">
    <property type="entry name" value="Ig_E-set"/>
</dbReference>
<dbReference type="InterPro" id="IPR002909">
    <property type="entry name" value="IPT_dom"/>
</dbReference>
<dbReference type="Proteomes" id="UP000518300">
    <property type="component" value="Unassembled WGS sequence"/>
</dbReference>
<evidence type="ECO:0000259" key="1">
    <source>
        <dbReference type="Pfam" id="PF01833"/>
    </source>
</evidence>
<dbReference type="GO" id="GO:0020037">
    <property type="term" value="F:heme binding"/>
    <property type="evidence" value="ECO:0007669"/>
    <property type="project" value="InterPro"/>
</dbReference>
<name>A0A848LVR0_9BACT</name>
<keyword evidence="3" id="KW-1185">Reference proteome</keyword>
<evidence type="ECO:0000313" key="2">
    <source>
        <dbReference type="EMBL" id="NMO21721.1"/>
    </source>
</evidence>
<dbReference type="InterPro" id="IPR036909">
    <property type="entry name" value="Cyt_c-like_dom_sf"/>
</dbReference>
<dbReference type="CDD" id="cd00102">
    <property type="entry name" value="IPT"/>
    <property type="match status" value="1"/>
</dbReference>
<dbReference type="AlphaFoldDB" id="A0A848LVR0"/>
<accession>A0A848LVR0</accession>
<dbReference type="SUPFAM" id="SSF46626">
    <property type="entry name" value="Cytochrome c"/>
    <property type="match status" value="1"/>
</dbReference>